<reference evidence="1 2" key="2">
    <citation type="submission" date="2018-11" db="EMBL/GenBank/DDBJ databases">
        <authorList>
            <consortium name="Pathogen Informatics"/>
        </authorList>
    </citation>
    <scope>NUCLEOTIDE SEQUENCE [LARGE SCALE GENOMIC DNA]</scope>
</reference>
<evidence type="ECO:0000313" key="1">
    <source>
        <dbReference type="EMBL" id="VDN32182.1"/>
    </source>
</evidence>
<dbReference type="OrthoDB" id="10256179at2759"/>
<reference evidence="3" key="1">
    <citation type="submission" date="2016-06" db="UniProtKB">
        <authorList>
            <consortium name="WormBaseParasite"/>
        </authorList>
    </citation>
    <scope>IDENTIFICATION</scope>
</reference>
<dbReference type="AlphaFoldDB" id="A0A183ECF4"/>
<evidence type="ECO:0000313" key="2">
    <source>
        <dbReference type="Proteomes" id="UP000271098"/>
    </source>
</evidence>
<name>A0A183ECF4_9BILA</name>
<gene>
    <name evidence="1" type="ORF">GPUH_LOCUS18645</name>
</gene>
<dbReference type="InterPro" id="IPR009091">
    <property type="entry name" value="RCC1/BLIP-II"/>
</dbReference>
<dbReference type="Gene3D" id="2.130.10.30">
    <property type="entry name" value="Regulator of chromosome condensation 1/beta-lactamase-inhibitor protein II"/>
    <property type="match status" value="1"/>
</dbReference>
<keyword evidence="2" id="KW-1185">Reference proteome</keyword>
<protein>
    <submittedName>
        <fullName evidence="3">Regulator of chromosome condensation (RCC1) family protein</fullName>
    </submittedName>
</protein>
<dbReference type="WBParaSite" id="GPUH_0001867001-mRNA-1">
    <property type="protein sequence ID" value="GPUH_0001867001-mRNA-1"/>
    <property type="gene ID" value="GPUH_0001867001"/>
</dbReference>
<dbReference type="Pfam" id="PF13540">
    <property type="entry name" value="RCC1_2"/>
    <property type="match status" value="1"/>
</dbReference>
<dbReference type="EMBL" id="UYRT01087115">
    <property type="protein sequence ID" value="VDN32182.1"/>
    <property type="molecule type" value="Genomic_DNA"/>
</dbReference>
<dbReference type="Proteomes" id="UP000271098">
    <property type="component" value="Unassembled WGS sequence"/>
</dbReference>
<accession>A0A183ECF4</accession>
<evidence type="ECO:0000313" key="3">
    <source>
        <dbReference type="WBParaSite" id="GPUH_0001867001-mRNA-1"/>
    </source>
</evidence>
<organism evidence="3">
    <name type="scientific">Gongylonema pulchrum</name>
    <dbReference type="NCBI Taxonomy" id="637853"/>
    <lineage>
        <taxon>Eukaryota</taxon>
        <taxon>Metazoa</taxon>
        <taxon>Ecdysozoa</taxon>
        <taxon>Nematoda</taxon>
        <taxon>Chromadorea</taxon>
        <taxon>Rhabditida</taxon>
        <taxon>Spirurina</taxon>
        <taxon>Spiruromorpha</taxon>
        <taxon>Spiruroidea</taxon>
        <taxon>Gongylonematidae</taxon>
        <taxon>Gongylonema</taxon>
    </lineage>
</organism>
<dbReference type="SUPFAM" id="SSF50985">
    <property type="entry name" value="RCC1/BLIP-II"/>
    <property type="match status" value="1"/>
</dbReference>
<sequence>MIPEKVTMISSKYFLSLALTTTQQLYWWGIAPAILAAQTKGHRKSAGRKLFTWGDNLSWELSDGGASPLRVPHQLLHPGGVKWTSISCGLGFTVGVSVEGDIYVWGRNDKGHMGVAGPNYLPRKALRYVPPRTVYVKSSNPSITIPRKLSFASASGSSEIRLTDGQKELFISFVGSLEPAVVSEVSSLLLQPPVYCLPAAYFFLLAGNLIRAAEILLHIPVEETDWLWSSSTTSEQKSLFDVVFELICKHPDFIAMQSESVSDLLCTYKYAVHISKSKKLYALACLLLIRKPEMLAELKSRTTLEILEKCLPDPSNQDSQTSQEPAEVCFYAFYAV</sequence>
<proteinExistence type="predicted"/>